<dbReference type="NCBIfam" id="TIGR00380">
    <property type="entry name" value="cobal_cbiB"/>
    <property type="match status" value="1"/>
</dbReference>
<feature type="transmembrane region" description="Helical" evidence="9">
    <location>
        <begin position="290"/>
        <end position="315"/>
    </location>
</feature>
<dbReference type="UniPathway" id="UPA00148"/>
<dbReference type="PANTHER" id="PTHR34308:SF1">
    <property type="entry name" value="COBALAMIN BIOSYNTHESIS PROTEIN CBIB"/>
    <property type="match status" value="1"/>
</dbReference>
<protein>
    <recommendedName>
        <fullName evidence="9">Cobalamin biosynthesis protein CobD</fullName>
    </recommendedName>
</protein>
<evidence type="ECO:0000256" key="9">
    <source>
        <dbReference type="HAMAP-Rule" id="MF_00024"/>
    </source>
</evidence>
<evidence type="ECO:0000256" key="2">
    <source>
        <dbReference type="ARBA" id="ARBA00004953"/>
    </source>
</evidence>
<gene>
    <name evidence="10" type="primary">cbiB</name>
    <name evidence="9" type="synonym">cobD</name>
    <name evidence="10" type="ORF">MOMUL_26280</name>
</gene>
<organism evidence="10 11">
    <name type="scientific">Moorella mulderi DSM 14980</name>
    <dbReference type="NCBI Taxonomy" id="1122241"/>
    <lineage>
        <taxon>Bacteria</taxon>
        <taxon>Bacillati</taxon>
        <taxon>Bacillota</taxon>
        <taxon>Clostridia</taxon>
        <taxon>Neomoorellales</taxon>
        <taxon>Neomoorellaceae</taxon>
        <taxon>Neomoorella</taxon>
    </lineage>
</organism>
<dbReference type="Pfam" id="PF03186">
    <property type="entry name" value="CobD_Cbib"/>
    <property type="match status" value="1"/>
</dbReference>
<evidence type="ECO:0000313" key="10">
    <source>
        <dbReference type="EMBL" id="KYH31097.1"/>
    </source>
</evidence>
<evidence type="ECO:0000256" key="4">
    <source>
        <dbReference type="ARBA" id="ARBA00022475"/>
    </source>
</evidence>
<feature type="transmembrane region" description="Helical" evidence="9">
    <location>
        <begin position="158"/>
        <end position="179"/>
    </location>
</feature>
<feature type="transmembrane region" description="Helical" evidence="9">
    <location>
        <begin position="87"/>
        <end position="110"/>
    </location>
</feature>
<comment type="caution">
    <text evidence="10">The sequence shown here is derived from an EMBL/GenBank/DDBJ whole genome shotgun (WGS) entry which is preliminary data.</text>
</comment>
<evidence type="ECO:0000256" key="1">
    <source>
        <dbReference type="ARBA" id="ARBA00004651"/>
    </source>
</evidence>
<dbReference type="Proteomes" id="UP000075670">
    <property type="component" value="Unassembled WGS sequence"/>
</dbReference>
<comment type="subcellular location">
    <subcellularLocation>
        <location evidence="1 9">Cell membrane</location>
        <topology evidence="1 9">Multi-pass membrane protein</topology>
    </subcellularLocation>
</comment>
<keyword evidence="5 9" id="KW-0169">Cobalamin biosynthesis</keyword>
<proteinExistence type="inferred from homology"/>
<accession>A0A151AUL9</accession>
<keyword evidence="8 9" id="KW-0472">Membrane</keyword>
<evidence type="ECO:0000313" key="11">
    <source>
        <dbReference type="Proteomes" id="UP000075670"/>
    </source>
</evidence>
<comment type="similarity">
    <text evidence="3 9">Belongs to the CobD/CbiB family.</text>
</comment>
<name>A0A151AUL9_9FIRM</name>
<dbReference type="GO" id="GO:0005886">
    <property type="term" value="C:plasma membrane"/>
    <property type="evidence" value="ECO:0007669"/>
    <property type="project" value="UniProtKB-SubCell"/>
</dbReference>
<keyword evidence="11" id="KW-1185">Reference proteome</keyword>
<keyword evidence="6 9" id="KW-0812">Transmembrane</keyword>
<feature type="transmembrane region" description="Helical" evidence="9">
    <location>
        <begin position="51"/>
        <end position="75"/>
    </location>
</feature>
<dbReference type="PATRIC" id="fig|1122241.3.peg.2792"/>
<keyword evidence="7 9" id="KW-1133">Transmembrane helix</keyword>
<dbReference type="GO" id="GO:0048472">
    <property type="term" value="F:threonine-phosphate decarboxylase activity"/>
    <property type="evidence" value="ECO:0007669"/>
    <property type="project" value="InterPro"/>
</dbReference>
<comment type="function">
    <text evidence="9">Converts cobyric acid to cobinamide by the addition of aminopropanol on the F carboxylic group.</text>
</comment>
<evidence type="ECO:0000256" key="7">
    <source>
        <dbReference type="ARBA" id="ARBA00022989"/>
    </source>
</evidence>
<keyword evidence="4 9" id="KW-1003">Cell membrane</keyword>
<dbReference type="PANTHER" id="PTHR34308">
    <property type="entry name" value="COBALAMIN BIOSYNTHESIS PROTEIN CBIB"/>
    <property type="match status" value="1"/>
</dbReference>
<dbReference type="AlphaFoldDB" id="A0A151AUL9"/>
<comment type="pathway">
    <text evidence="2 9">Cofactor biosynthesis; adenosylcobalamin biosynthesis.</text>
</comment>
<evidence type="ECO:0000256" key="3">
    <source>
        <dbReference type="ARBA" id="ARBA00006263"/>
    </source>
</evidence>
<dbReference type="OrthoDB" id="9811967at2"/>
<dbReference type="GO" id="GO:0015420">
    <property type="term" value="F:ABC-type vitamin B12 transporter activity"/>
    <property type="evidence" value="ECO:0007669"/>
    <property type="project" value="UniProtKB-UniRule"/>
</dbReference>
<dbReference type="InterPro" id="IPR004485">
    <property type="entry name" value="Cobalamin_biosynth_CobD/CbiB"/>
</dbReference>
<evidence type="ECO:0000256" key="5">
    <source>
        <dbReference type="ARBA" id="ARBA00022573"/>
    </source>
</evidence>
<evidence type="ECO:0000256" key="6">
    <source>
        <dbReference type="ARBA" id="ARBA00022692"/>
    </source>
</evidence>
<evidence type="ECO:0000256" key="8">
    <source>
        <dbReference type="ARBA" id="ARBA00023136"/>
    </source>
</evidence>
<sequence>MGPSVLLLVLALLLDLAVGDPPWLPHPTRVMGAGIGALEKLFWRPNASRGYLLAMGGMIVICIVGASWTITWGLLAVASRINYWVEVLLAGWLLATTIAPRGLAGAALGIGHSLAVGDLLRARQQVGYIVGRDTANLSEGEVVRATVETVAENTSDGVIAPLFYFFLGGVPLAMAYRAVNTLDSMLGYKNDRYLFFGRAAARLDDLANYLPARLTGIALCVAAALLGYGWRAWTIMLRDARRHPSPNSGFPEAAVAGALGVQLGGLNYYQGIPSRRPLIGEARQGLRKEHIWQAVYLMVGATVIAALAGGLILALKGNWY</sequence>
<reference evidence="10 11" key="1">
    <citation type="submission" date="2016-02" db="EMBL/GenBank/DDBJ databases">
        <title>Genome sequence of Moorella mulderi DSM 14980.</title>
        <authorList>
            <person name="Poehlein A."/>
            <person name="Daniel R."/>
        </authorList>
    </citation>
    <scope>NUCLEOTIDE SEQUENCE [LARGE SCALE GENOMIC DNA]</scope>
    <source>
        <strain evidence="10 11">DSM 14980</strain>
    </source>
</reference>
<dbReference type="EMBL" id="LTBC01000015">
    <property type="protein sequence ID" value="KYH31097.1"/>
    <property type="molecule type" value="Genomic_DNA"/>
</dbReference>
<feature type="transmembrane region" description="Helical" evidence="9">
    <location>
        <begin position="210"/>
        <end position="230"/>
    </location>
</feature>
<dbReference type="HAMAP" id="MF_00024">
    <property type="entry name" value="CobD_CbiB"/>
    <property type="match status" value="1"/>
</dbReference>
<feature type="transmembrane region" description="Helical" evidence="9">
    <location>
        <begin position="250"/>
        <end position="269"/>
    </location>
</feature>
<dbReference type="GO" id="GO:0009236">
    <property type="term" value="P:cobalamin biosynthetic process"/>
    <property type="evidence" value="ECO:0007669"/>
    <property type="project" value="UniProtKB-UniRule"/>
</dbReference>